<dbReference type="Proteomes" id="UP000244932">
    <property type="component" value="Unassembled WGS sequence"/>
</dbReference>
<protein>
    <recommendedName>
        <fullName evidence="1">Glycosyltransferase 61 catalytic domain-containing protein</fullName>
    </recommendedName>
</protein>
<organism evidence="2 3">
    <name type="scientific">Pontivivens insulae</name>
    <dbReference type="NCBI Taxonomy" id="1639689"/>
    <lineage>
        <taxon>Bacteria</taxon>
        <taxon>Pseudomonadati</taxon>
        <taxon>Pseudomonadota</taxon>
        <taxon>Alphaproteobacteria</taxon>
        <taxon>Rhodobacterales</taxon>
        <taxon>Paracoccaceae</taxon>
        <taxon>Pontivivens</taxon>
    </lineage>
</organism>
<dbReference type="AlphaFoldDB" id="A0A2R8A7W3"/>
<dbReference type="Pfam" id="PF04577">
    <property type="entry name" value="Glyco_transf_61"/>
    <property type="match status" value="1"/>
</dbReference>
<sequence length="383" mass="42900">MTPALPDPSVVEATDLLVLKSMDEARRVSFGLYDRDGQPMPNTAVGGVKYYTQPVTHLDSWPDGTVDGPERIFYGGHATDQFGFTILNSIGRLWALDRVATDVPILFHSNLRQRRVPFLRPMLDLLSVPNPILFYKGPFRVGSAVIPNDQFGEPLGGLATERFREWLASRLPPAGPVQKGRRVYLTRTALPDTMGRFACERILEQNLEANGYEIIAPETLSMMEQIKLYQDAETLLFSESSALHLYALVRRPEQKVGVVLRRRTLPPLITAQLCSVVQSPFETIDAIDEIYWPPKTGGNMSLAQLDFGKLHDVLSVSGFVSPKTAWRAPTSEEVDASLQSGLEAGQTLLTEDQYGQFLEQVRLLRRQYGRAEARKRIPHIKIP</sequence>
<evidence type="ECO:0000259" key="1">
    <source>
        <dbReference type="Pfam" id="PF04577"/>
    </source>
</evidence>
<gene>
    <name evidence="2" type="ORF">POI8812_00621</name>
</gene>
<evidence type="ECO:0000313" key="2">
    <source>
        <dbReference type="EMBL" id="SPF28323.1"/>
    </source>
</evidence>
<feature type="domain" description="Glycosyltransferase 61 catalytic" evidence="1">
    <location>
        <begin position="151"/>
        <end position="245"/>
    </location>
</feature>
<dbReference type="InterPro" id="IPR049625">
    <property type="entry name" value="Glyco_transf_61_cat"/>
</dbReference>
<name>A0A2R8A7W3_9RHOB</name>
<accession>A0A2R8A7W3</accession>
<dbReference type="OrthoDB" id="3760154at2"/>
<keyword evidence="3" id="KW-1185">Reference proteome</keyword>
<evidence type="ECO:0000313" key="3">
    <source>
        <dbReference type="Proteomes" id="UP000244932"/>
    </source>
</evidence>
<reference evidence="2 3" key="1">
    <citation type="submission" date="2018-03" db="EMBL/GenBank/DDBJ databases">
        <authorList>
            <person name="Keele B.F."/>
        </authorList>
    </citation>
    <scope>NUCLEOTIDE SEQUENCE [LARGE SCALE GENOMIC DNA]</scope>
    <source>
        <strain evidence="2 3">CeCT 8812</strain>
    </source>
</reference>
<dbReference type="RefSeq" id="WP_108781041.1">
    <property type="nucleotide sequence ID" value="NZ_OMKW01000001.1"/>
</dbReference>
<dbReference type="EMBL" id="OMKW01000001">
    <property type="protein sequence ID" value="SPF28323.1"/>
    <property type="molecule type" value="Genomic_DNA"/>
</dbReference>
<proteinExistence type="predicted"/>
<dbReference type="GO" id="GO:0016757">
    <property type="term" value="F:glycosyltransferase activity"/>
    <property type="evidence" value="ECO:0007669"/>
    <property type="project" value="InterPro"/>
</dbReference>